<gene>
    <name evidence="3" type="ORF">NDU88_006756</name>
</gene>
<evidence type="ECO:0000256" key="1">
    <source>
        <dbReference type="SAM" id="MobiDB-lite"/>
    </source>
</evidence>
<reference evidence="3" key="1">
    <citation type="journal article" date="2022" name="bioRxiv">
        <title>Sequencing and chromosome-scale assembly of the giantPleurodeles waltlgenome.</title>
        <authorList>
            <person name="Brown T."/>
            <person name="Elewa A."/>
            <person name="Iarovenko S."/>
            <person name="Subramanian E."/>
            <person name="Araus A.J."/>
            <person name="Petzold A."/>
            <person name="Susuki M."/>
            <person name="Suzuki K.-i.T."/>
            <person name="Hayashi T."/>
            <person name="Toyoda A."/>
            <person name="Oliveira C."/>
            <person name="Osipova E."/>
            <person name="Leigh N.D."/>
            <person name="Simon A."/>
            <person name="Yun M.H."/>
        </authorList>
    </citation>
    <scope>NUCLEOTIDE SEQUENCE</scope>
    <source>
        <strain evidence="3">20211129_DDA</strain>
        <tissue evidence="3">Liver</tissue>
    </source>
</reference>
<evidence type="ECO:0000313" key="4">
    <source>
        <dbReference type="Proteomes" id="UP001066276"/>
    </source>
</evidence>
<keyword evidence="4" id="KW-1185">Reference proteome</keyword>
<dbReference type="EMBL" id="JANPWB010000001">
    <property type="protein sequence ID" value="KAJ1219185.1"/>
    <property type="molecule type" value="Genomic_DNA"/>
</dbReference>
<dbReference type="Pfam" id="PF00078">
    <property type="entry name" value="RVT_1"/>
    <property type="match status" value="1"/>
</dbReference>
<feature type="region of interest" description="Disordered" evidence="1">
    <location>
        <begin position="51"/>
        <end position="77"/>
    </location>
</feature>
<dbReference type="InterPro" id="IPR000477">
    <property type="entry name" value="RT_dom"/>
</dbReference>
<evidence type="ECO:0000313" key="3">
    <source>
        <dbReference type="EMBL" id="KAJ1219185.1"/>
    </source>
</evidence>
<organism evidence="3 4">
    <name type="scientific">Pleurodeles waltl</name>
    <name type="common">Iberian ribbed newt</name>
    <dbReference type="NCBI Taxonomy" id="8319"/>
    <lineage>
        <taxon>Eukaryota</taxon>
        <taxon>Metazoa</taxon>
        <taxon>Chordata</taxon>
        <taxon>Craniata</taxon>
        <taxon>Vertebrata</taxon>
        <taxon>Euteleostomi</taxon>
        <taxon>Amphibia</taxon>
        <taxon>Batrachia</taxon>
        <taxon>Caudata</taxon>
        <taxon>Salamandroidea</taxon>
        <taxon>Salamandridae</taxon>
        <taxon>Pleurodelinae</taxon>
        <taxon>Pleurodeles</taxon>
    </lineage>
</organism>
<dbReference type="Proteomes" id="UP001066276">
    <property type="component" value="Chromosome 1_1"/>
</dbReference>
<comment type="caution">
    <text evidence="3">The sequence shown here is derived from an EMBL/GenBank/DDBJ whole genome shotgun (WGS) entry which is preliminary data.</text>
</comment>
<evidence type="ECO:0000259" key="2">
    <source>
        <dbReference type="Pfam" id="PF00078"/>
    </source>
</evidence>
<feature type="region of interest" description="Disordered" evidence="1">
    <location>
        <begin position="95"/>
        <end position="116"/>
    </location>
</feature>
<dbReference type="PANTHER" id="PTHR19446">
    <property type="entry name" value="REVERSE TRANSCRIPTASES"/>
    <property type="match status" value="1"/>
</dbReference>
<proteinExistence type="predicted"/>
<sequence length="348" mass="38483">MLELRKSRRAASCVPLRGIPGRVSTSRVAAAKPAEKLLEVEDSGAIRVTEEEGAGVESPVRQNVRGPSFPQKRSQVARREKVDTLILQLMGSCGNGVKRKSHGRPPGTLGSEDGRSTKKINKIKNKPSTVHRCVPEKAIRDAVRQLQKANAADSYKAYGETIVPAMSHLFSEIFDEFLPLPASWNESTISLDLKPGKSTKRCDAYRPVSLLNSDYKLFAKILADRLSSTIDELIHPDQQGFMLNRYLYELTFNEVGTADLATPFQEPLVVIALDAMKAFDRVSWNYLNTILKGHELGEKCCRAIGSIYRSPSAKVLVNGRLTASFGITSFAEGFGKVLGYQVNTEKWR</sequence>
<dbReference type="AlphaFoldDB" id="A0AAV7WZ57"/>
<protein>
    <recommendedName>
        <fullName evidence="2">Reverse transcriptase domain-containing protein</fullName>
    </recommendedName>
</protein>
<feature type="domain" description="Reverse transcriptase" evidence="2">
    <location>
        <begin position="199"/>
        <end position="307"/>
    </location>
</feature>
<name>A0AAV7WZ57_PLEWA</name>
<accession>A0AAV7WZ57</accession>